<sequence length="386" mass="42487">MTSKVDLAYAMQLPPADAIEYFESKGYAIGFNWYDVQAEAHAKAFTVAGVLKLDILADIQNGLKPALNDGDTERDIERKLLPLLEQKGWIGKGLVADPETGELWGKRLTPRRIGTIFSTNIQSSYAAGRWKQQVANKTERPYWQRVAVMDLHTRPRHALLNGFTAAADSPVWDYFYPPDGYGCRCRIRAFTRAQVEARGFAVHEPELYDIEQEYGIPGKTRTVKAMKIGSETYTADPGFGFNPGKVAFTPTLDKYATQAARQYITGSLTGPDFARGLASALAGEASPQQTYPVAMLPGEPDTLRTISVAQTAMPELSADAADFVAAQQTIENPAHVVTHDGMTWYARQSDNVWQVAGVRERLLSVLKQGDSLDSLLPEGVNVPDKN</sequence>
<feature type="domain" description="Phage head morphogenesis" evidence="1">
    <location>
        <begin position="58"/>
        <end position="187"/>
    </location>
</feature>
<dbReference type="NCBIfam" id="TIGR01641">
    <property type="entry name" value="phageSPP1_gp7"/>
    <property type="match status" value="1"/>
</dbReference>
<organism evidence="2">
    <name type="scientific">Salmonella enterica I</name>
    <dbReference type="NCBI Taxonomy" id="59201"/>
    <lineage>
        <taxon>Bacteria</taxon>
        <taxon>Pseudomonadati</taxon>
        <taxon>Pseudomonadota</taxon>
        <taxon>Gammaproteobacteria</taxon>
        <taxon>Enterobacterales</taxon>
        <taxon>Enterobacteriaceae</taxon>
        <taxon>Salmonella</taxon>
    </lineage>
</organism>
<evidence type="ECO:0000259" key="1">
    <source>
        <dbReference type="Pfam" id="PF04233"/>
    </source>
</evidence>
<dbReference type="Pfam" id="PF04233">
    <property type="entry name" value="Phage_Mu_F"/>
    <property type="match status" value="1"/>
</dbReference>
<reference evidence="2" key="1">
    <citation type="submission" date="2018-07" db="EMBL/GenBank/DDBJ databases">
        <authorList>
            <person name="Ashton P.M."/>
            <person name="Dallman T."/>
            <person name="Nair S."/>
            <person name="De Pinna E."/>
            <person name="Peters T."/>
            <person name="Grant K."/>
        </authorList>
    </citation>
    <scope>NUCLEOTIDE SEQUENCE [LARGE SCALE GENOMIC DNA]</scope>
    <source>
        <strain evidence="2">157339</strain>
    </source>
</reference>
<protein>
    <submittedName>
        <fullName evidence="2">Phage head morphogenesis protein</fullName>
    </submittedName>
</protein>
<name>A0A403MMQ0_SALET</name>
<dbReference type="InterPro" id="IPR006528">
    <property type="entry name" value="Phage_head_morphogenesis_dom"/>
</dbReference>
<gene>
    <name evidence="2" type="ORF">DRU74_23110</name>
</gene>
<evidence type="ECO:0000313" key="2">
    <source>
        <dbReference type="EMBL" id="MLU99571.1"/>
    </source>
</evidence>
<dbReference type="Proteomes" id="UP000885374">
    <property type="component" value="Unassembled WGS sequence"/>
</dbReference>
<accession>A0A403MMQ0</accession>
<proteinExistence type="predicted"/>
<dbReference type="AlphaFoldDB" id="A0A403MMQ0"/>
<comment type="caution">
    <text evidence="2">The sequence shown here is derived from an EMBL/GenBank/DDBJ whole genome shotgun (WGS) entry which is preliminary data.</text>
</comment>
<dbReference type="EMBL" id="RVHM01000047">
    <property type="protein sequence ID" value="MLU99571.1"/>
    <property type="molecule type" value="Genomic_DNA"/>
</dbReference>